<proteinExistence type="predicted"/>
<evidence type="ECO:0000313" key="4">
    <source>
        <dbReference type="Proteomes" id="UP000018211"/>
    </source>
</evidence>
<dbReference type="SMART" id="SM00897">
    <property type="entry name" value="FIST"/>
    <property type="match status" value="1"/>
</dbReference>
<accession>A0AAV2VPF0</accession>
<dbReference type="AlphaFoldDB" id="A0AAV2VPF0"/>
<protein>
    <recommendedName>
        <fullName evidence="5">FIST domain protein</fullName>
    </recommendedName>
</protein>
<evidence type="ECO:0000259" key="1">
    <source>
        <dbReference type="SMART" id="SM00897"/>
    </source>
</evidence>
<organism evidence="3 4">
    <name type="scientific">Vibrio nigripulchritudo SOn1</name>
    <dbReference type="NCBI Taxonomy" id="1238450"/>
    <lineage>
        <taxon>Bacteria</taxon>
        <taxon>Pseudomonadati</taxon>
        <taxon>Pseudomonadota</taxon>
        <taxon>Gammaproteobacteria</taxon>
        <taxon>Vibrionales</taxon>
        <taxon>Vibrionaceae</taxon>
        <taxon>Vibrio</taxon>
    </lineage>
</organism>
<dbReference type="InterPro" id="IPR013702">
    <property type="entry name" value="FIST_domain_N"/>
</dbReference>
<dbReference type="RefSeq" id="WP_022611451.1">
    <property type="nucleotide sequence ID" value="NZ_LK391965.1"/>
</dbReference>
<name>A0AAV2VPF0_9VIBR</name>
<evidence type="ECO:0000259" key="2">
    <source>
        <dbReference type="SMART" id="SM01204"/>
    </source>
</evidence>
<dbReference type="Pfam" id="PF08495">
    <property type="entry name" value="FIST"/>
    <property type="match status" value="1"/>
</dbReference>
<dbReference type="PANTHER" id="PTHR40252:SF2">
    <property type="entry name" value="BLR0328 PROTEIN"/>
    <property type="match status" value="1"/>
</dbReference>
<dbReference type="EMBL" id="CAOF01000082">
    <property type="protein sequence ID" value="CCO46257.1"/>
    <property type="molecule type" value="Genomic_DNA"/>
</dbReference>
<dbReference type="InterPro" id="IPR019494">
    <property type="entry name" value="FIST_C"/>
</dbReference>
<evidence type="ECO:0008006" key="5">
    <source>
        <dbReference type="Google" id="ProtNLM"/>
    </source>
</evidence>
<gene>
    <name evidence="3" type="ORF">VIBNISOn1_1720057</name>
</gene>
<dbReference type="PANTHER" id="PTHR40252">
    <property type="entry name" value="BLR0328 PROTEIN"/>
    <property type="match status" value="1"/>
</dbReference>
<dbReference type="Proteomes" id="UP000018211">
    <property type="component" value="Unassembled WGS sequence"/>
</dbReference>
<feature type="domain" description="FIST" evidence="1">
    <location>
        <begin position="29"/>
        <end position="227"/>
    </location>
</feature>
<dbReference type="SMART" id="SM01204">
    <property type="entry name" value="FIST_C"/>
    <property type="match status" value="1"/>
</dbReference>
<comment type="caution">
    <text evidence="3">The sequence shown here is derived from an EMBL/GenBank/DDBJ whole genome shotgun (WGS) entry which is preliminary data.</text>
</comment>
<sequence length="399" mass="43154">MKLISAFSHCSDESEAVIDLSSQIPDDINPSLILCYFTEEYSAKALKNQLTQQFPDTPIQGCTSCRGILTEKGFHRGPVVGLMVLADSQSTSAYGTGISDGCLTSAAQNTKKVLREAIQNSGRVGELPSLIIVHATPGFEEPVIDAIYQEFGTLVPLIGGSAADHSLEGKWHVFTEQATSQEGISISVLFPSSPCETGFHTGYSTTGVSGEVTKVGHRSILEIDHQPALDVYQTWCQSLGNHIVDEQSLFATTNLFPLGRIVGSIDYQPIYKLSHPVKTSSNGEGIELFTEIAEGERVHLMTGSKERLISRAGKVIQLTNDACIDMGEPLGAINIFCAGSMLHIESAMNTVCEQVHSALKNQPFICPFTYGEQGRFENGINAHGNLMVSSVVFHQSKRV</sequence>
<dbReference type="Pfam" id="PF10442">
    <property type="entry name" value="FIST_C"/>
    <property type="match status" value="1"/>
</dbReference>
<evidence type="ECO:0000313" key="3">
    <source>
        <dbReference type="EMBL" id="CCO46257.1"/>
    </source>
</evidence>
<reference evidence="3 4" key="1">
    <citation type="journal article" date="2013" name="ISME J.">
        <title>Comparative genomics of pathogenic lineages of Vibrio nigripulchritudo identifies virulence-associated traits.</title>
        <authorList>
            <person name="Goudenege D."/>
            <person name="Labreuche Y."/>
            <person name="Krin E."/>
            <person name="Ansquer D."/>
            <person name="Mangenot S."/>
            <person name="Calteau A."/>
            <person name="Medigue C."/>
            <person name="Mazel D."/>
            <person name="Polz M.F."/>
            <person name="Le Roux F."/>
        </authorList>
    </citation>
    <scope>NUCLEOTIDE SEQUENCE [LARGE SCALE GENOMIC DNA]</scope>
    <source>
        <strain evidence="3 4">SOn1</strain>
    </source>
</reference>
<feature type="domain" description="FIST C-domain" evidence="2">
    <location>
        <begin position="228"/>
        <end position="376"/>
    </location>
</feature>